<feature type="region of interest" description="Disordered" evidence="1">
    <location>
        <begin position="94"/>
        <end position="114"/>
    </location>
</feature>
<evidence type="ECO:0000256" key="1">
    <source>
        <dbReference type="SAM" id="MobiDB-lite"/>
    </source>
</evidence>
<dbReference type="Proteomes" id="UP000321514">
    <property type="component" value="Unassembled WGS sequence"/>
</dbReference>
<name>A0A511TD65_MYXFU</name>
<comment type="caution">
    <text evidence="2">The sequence shown here is derived from an EMBL/GenBank/DDBJ whole genome shotgun (WGS) entry which is preliminary data.</text>
</comment>
<organism evidence="2 3">
    <name type="scientific">Myxococcus fulvus</name>
    <dbReference type="NCBI Taxonomy" id="33"/>
    <lineage>
        <taxon>Bacteria</taxon>
        <taxon>Pseudomonadati</taxon>
        <taxon>Myxococcota</taxon>
        <taxon>Myxococcia</taxon>
        <taxon>Myxococcales</taxon>
        <taxon>Cystobacterineae</taxon>
        <taxon>Myxococcaceae</taxon>
        <taxon>Myxococcus</taxon>
    </lineage>
</organism>
<accession>A0A511TD65</accession>
<gene>
    <name evidence="2" type="ORF">MFU01_71580</name>
</gene>
<protein>
    <submittedName>
        <fullName evidence="2">Uncharacterized protein</fullName>
    </submittedName>
</protein>
<evidence type="ECO:0000313" key="2">
    <source>
        <dbReference type="EMBL" id="GEN12121.1"/>
    </source>
</evidence>
<dbReference type="EMBL" id="BJXR01000056">
    <property type="protein sequence ID" value="GEN12121.1"/>
    <property type="molecule type" value="Genomic_DNA"/>
</dbReference>
<sequence>MQIRGEVPRLIETRRRSQSTLVRPDDPSSELSLPQDRQWTSLCVIIETCESNEGVLLPDIRRSDDLIDQVMTVSDLRDITRARHGSDWHGRYMPLQACREPSPPGGRATLPGGM</sequence>
<reference evidence="2 3" key="1">
    <citation type="submission" date="2019-07" db="EMBL/GenBank/DDBJ databases">
        <title>Whole genome shotgun sequence of Myxococcus fulvus NBRC 100333.</title>
        <authorList>
            <person name="Hosoyama A."/>
            <person name="Uohara A."/>
            <person name="Ohji S."/>
            <person name="Ichikawa N."/>
        </authorList>
    </citation>
    <scope>NUCLEOTIDE SEQUENCE [LARGE SCALE GENOMIC DNA]</scope>
    <source>
        <strain evidence="2 3">NBRC 100333</strain>
    </source>
</reference>
<proteinExistence type="predicted"/>
<dbReference type="AlphaFoldDB" id="A0A511TD65"/>
<evidence type="ECO:0000313" key="3">
    <source>
        <dbReference type="Proteomes" id="UP000321514"/>
    </source>
</evidence>